<keyword evidence="3 6" id="KW-0812">Transmembrane</keyword>
<gene>
    <name evidence="8" type="ORF">KUTeg_003513</name>
</gene>
<feature type="transmembrane region" description="Helical" evidence="6">
    <location>
        <begin position="280"/>
        <end position="300"/>
    </location>
</feature>
<feature type="transmembrane region" description="Helical" evidence="6">
    <location>
        <begin position="41"/>
        <end position="63"/>
    </location>
</feature>
<keyword evidence="4 6" id="KW-1133">Transmembrane helix</keyword>
<comment type="caution">
    <text evidence="8">The sequence shown here is derived from an EMBL/GenBank/DDBJ whole genome shotgun (WGS) entry which is preliminary data.</text>
</comment>
<evidence type="ECO:0000256" key="6">
    <source>
        <dbReference type="SAM" id="Phobius"/>
    </source>
</evidence>
<evidence type="ECO:0000256" key="1">
    <source>
        <dbReference type="ARBA" id="ARBA00004370"/>
    </source>
</evidence>
<reference evidence="8 9" key="1">
    <citation type="submission" date="2022-12" db="EMBL/GenBank/DDBJ databases">
        <title>Chromosome-level genome of Tegillarca granosa.</title>
        <authorList>
            <person name="Kim J."/>
        </authorList>
    </citation>
    <scope>NUCLEOTIDE SEQUENCE [LARGE SCALE GENOMIC DNA]</scope>
    <source>
        <strain evidence="8">Teg-2019</strain>
        <tissue evidence="8">Adductor muscle</tissue>
    </source>
</reference>
<dbReference type="PANTHER" id="PTHR48017">
    <property type="entry name" value="OS05G0424000 PROTEIN-RELATED"/>
    <property type="match status" value="1"/>
</dbReference>
<feature type="transmembrane region" description="Helical" evidence="6">
    <location>
        <begin position="173"/>
        <end position="197"/>
    </location>
</feature>
<keyword evidence="2" id="KW-0813">Transport</keyword>
<dbReference type="Gene3D" id="1.10.4160.10">
    <property type="entry name" value="Hydantoin permease"/>
    <property type="match status" value="1"/>
</dbReference>
<evidence type="ECO:0000256" key="4">
    <source>
        <dbReference type="ARBA" id="ARBA00022989"/>
    </source>
</evidence>
<feature type="transmembrane region" description="Helical" evidence="6">
    <location>
        <begin position="102"/>
        <end position="121"/>
    </location>
</feature>
<keyword evidence="5 6" id="KW-0472">Membrane</keyword>
<dbReference type="InterPro" id="IPR013057">
    <property type="entry name" value="AA_transpt_TM"/>
</dbReference>
<evidence type="ECO:0000256" key="5">
    <source>
        <dbReference type="ARBA" id="ARBA00023136"/>
    </source>
</evidence>
<proteinExistence type="predicted"/>
<evidence type="ECO:0000313" key="8">
    <source>
        <dbReference type="EMBL" id="KAJ8318422.1"/>
    </source>
</evidence>
<dbReference type="EMBL" id="JARBDR010000214">
    <property type="protein sequence ID" value="KAJ8318422.1"/>
    <property type="molecule type" value="Genomic_DNA"/>
</dbReference>
<feature type="transmembrane region" description="Helical" evidence="6">
    <location>
        <begin position="75"/>
        <end position="95"/>
    </location>
</feature>
<evidence type="ECO:0000259" key="7">
    <source>
        <dbReference type="Pfam" id="PF01490"/>
    </source>
</evidence>
<feature type="domain" description="Amino acid transporter transmembrane" evidence="7">
    <location>
        <begin position="19"/>
        <end position="305"/>
    </location>
</feature>
<dbReference type="Proteomes" id="UP001217089">
    <property type="component" value="Unassembled WGS sequence"/>
</dbReference>
<evidence type="ECO:0000313" key="9">
    <source>
        <dbReference type="Proteomes" id="UP001217089"/>
    </source>
</evidence>
<keyword evidence="9" id="KW-1185">Reference proteome</keyword>
<protein>
    <recommendedName>
        <fullName evidence="7">Amino acid transporter transmembrane domain-containing protein</fullName>
    </recommendedName>
</protein>
<comment type="subcellular location">
    <subcellularLocation>
        <location evidence="1">Membrane</location>
    </subcellularLocation>
</comment>
<evidence type="ECO:0000256" key="3">
    <source>
        <dbReference type="ARBA" id="ARBA00022692"/>
    </source>
</evidence>
<feature type="transmembrane region" description="Helical" evidence="6">
    <location>
        <begin position="257"/>
        <end position="274"/>
    </location>
</feature>
<name>A0ABQ9FP69_TEGGR</name>
<organism evidence="8 9">
    <name type="scientific">Tegillarca granosa</name>
    <name type="common">Malaysian cockle</name>
    <name type="synonym">Anadara granosa</name>
    <dbReference type="NCBI Taxonomy" id="220873"/>
    <lineage>
        <taxon>Eukaryota</taxon>
        <taxon>Metazoa</taxon>
        <taxon>Spiralia</taxon>
        <taxon>Lophotrochozoa</taxon>
        <taxon>Mollusca</taxon>
        <taxon>Bivalvia</taxon>
        <taxon>Autobranchia</taxon>
        <taxon>Pteriomorphia</taxon>
        <taxon>Arcoida</taxon>
        <taxon>Arcoidea</taxon>
        <taxon>Arcidae</taxon>
        <taxon>Tegillarca</taxon>
    </lineage>
</organism>
<evidence type="ECO:0000256" key="2">
    <source>
        <dbReference type="ARBA" id="ARBA00022448"/>
    </source>
</evidence>
<sequence length="315" mass="35002">MGKVWLLTERIFPVECGGKGHVQDPYPLIAEKTYGKLGRSFISFGINFTLFGYSTVYLLLAAQNIQILVDHFDKSLSFCYGLLILAGVLLPFSWLGTPKEPLAVGACLATGAACVLLIINMSLHSKDIPDVIHSNPTFTDFSVAFGTIVSAIAGHPTFPTFQMDMKNQEEFKWAVIIAFIGISLMYLPVTAVGYFVYGNLLKYNLLQTLPHKETLSVIVQIAITLHLLLAFLIPLNPVSQNLESWLKIPNGFSWRRCFVRTILVALSLFIAESIPHFGAVFSLMGGVYAILSFVCPCLFYHKICNMYNQEVLDTM</sequence>
<dbReference type="Pfam" id="PF01490">
    <property type="entry name" value="Aa_trans"/>
    <property type="match status" value="1"/>
</dbReference>
<feature type="transmembrane region" description="Helical" evidence="6">
    <location>
        <begin position="217"/>
        <end position="236"/>
    </location>
</feature>
<accession>A0ABQ9FP69</accession>